<dbReference type="PANTHER" id="PTHR36302">
    <property type="entry name" value="BLR7088 PROTEIN"/>
    <property type="match status" value="1"/>
</dbReference>
<organism evidence="1 2">
    <name type="scientific">Glutamicibacter halophytocola</name>
    <dbReference type="NCBI Taxonomy" id="1933880"/>
    <lineage>
        <taxon>Bacteria</taxon>
        <taxon>Bacillati</taxon>
        <taxon>Actinomycetota</taxon>
        <taxon>Actinomycetes</taxon>
        <taxon>Micrococcales</taxon>
        <taxon>Micrococcaceae</taxon>
        <taxon>Glutamicibacter</taxon>
    </lineage>
</organism>
<dbReference type="Pfam" id="PF04314">
    <property type="entry name" value="PCuAC"/>
    <property type="match status" value="1"/>
</dbReference>
<proteinExistence type="predicted"/>
<dbReference type="EMBL" id="CP042260">
    <property type="protein sequence ID" value="QDY68066.1"/>
    <property type="molecule type" value="Genomic_DNA"/>
</dbReference>
<dbReference type="Proteomes" id="UP000320717">
    <property type="component" value="Chromosome"/>
</dbReference>
<dbReference type="PANTHER" id="PTHR36302:SF1">
    <property type="entry name" value="COPPER CHAPERONE PCU(A)C"/>
    <property type="match status" value="1"/>
</dbReference>
<reference evidence="1 2" key="1">
    <citation type="submission" date="2019-07" db="EMBL/GenBank/DDBJ databases">
        <title>Complete Genome Sequence of drought tolerant Plant Growth-Promoting Rhizobacterium Glutamicibacter halophytocola DR408.</title>
        <authorList>
            <person name="Nishu S.D."/>
            <person name="Lee T.K."/>
        </authorList>
    </citation>
    <scope>NUCLEOTIDE SEQUENCE [LARGE SCALE GENOMIC DNA]</scope>
    <source>
        <strain evidence="1 2">DR408</strain>
    </source>
</reference>
<gene>
    <name evidence="1" type="ORF">FQA45_10500</name>
</gene>
<dbReference type="SUPFAM" id="SSF110087">
    <property type="entry name" value="DR1885-like metal-binding protein"/>
    <property type="match status" value="1"/>
</dbReference>
<evidence type="ECO:0000313" key="1">
    <source>
        <dbReference type="EMBL" id="QDY68066.1"/>
    </source>
</evidence>
<keyword evidence="2" id="KW-1185">Reference proteome</keyword>
<accession>A0ABX5YEL1</accession>
<dbReference type="InterPro" id="IPR036182">
    <property type="entry name" value="PCuAC_sf"/>
</dbReference>
<dbReference type="InterPro" id="IPR007410">
    <property type="entry name" value="LpqE-like"/>
</dbReference>
<dbReference type="InterPro" id="IPR058248">
    <property type="entry name" value="Lxx211020-like"/>
</dbReference>
<name>A0ABX5YEL1_9MICC</name>
<sequence>MSSAFGTIENTGDRAVTITQVSSAVSGDTGLHETVANESGAMVMREKTGGFTIEAHGKLELAPGANHLMIMDPKKPLKAGDEVALTLEFSDESSFDFTAPVKDFAGAKESYDESSSQSGHGH</sequence>
<protein>
    <submittedName>
        <fullName evidence="1">Copper chaperone PCu(A)C</fullName>
    </submittedName>
</protein>
<evidence type="ECO:0000313" key="2">
    <source>
        <dbReference type="Proteomes" id="UP000320717"/>
    </source>
</evidence>
<dbReference type="Gene3D" id="2.60.40.1890">
    <property type="entry name" value="PCu(A)C copper chaperone"/>
    <property type="match status" value="1"/>
</dbReference>